<accession>J3JVJ9</accession>
<dbReference type="Pfam" id="PF00753">
    <property type="entry name" value="Lactamase_B"/>
    <property type="match status" value="1"/>
</dbReference>
<dbReference type="SUPFAM" id="SSF56281">
    <property type="entry name" value="Metallo-hydrolase/oxidoreductase"/>
    <property type="match status" value="1"/>
</dbReference>
<dbReference type="InterPro" id="IPR050662">
    <property type="entry name" value="Sec-metab_biosynth-thioest"/>
</dbReference>
<dbReference type="EMBL" id="BT127267">
    <property type="protein sequence ID" value="AEE62229.1"/>
    <property type="molecule type" value="mRNA"/>
</dbReference>
<evidence type="ECO:0000256" key="5">
    <source>
        <dbReference type="ARBA" id="ARBA00069358"/>
    </source>
</evidence>
<sequence>MAAVIPAVTRISPRVIRVLGCNPSCMTLQGTNTYIVGTGKRRVLIDAGDADVPQYINHLKNVLTQEDIDLAHIFLTHWHHDHVGGLNDILEELPEFTENCEIWKYPRFEDHNIHPELGSLKDGQEFAVEGATLRVLHTPGHATDHVVFSLLEENAMFSGDCVLGEGTAVFEDLFDYMNSLRAILETQPFVIYPGHGNTIRVCICSVMKVWPAVDMKRNFRTPWKRYNFTFPIACKGKSKYWMCWLTTKSELLQNTNSSRKFTRVCMKT</sequence>
<organism evidence="7">
    <name type="scientific">Dendroctonus ponderosae</name>
    <name type="common">Mountain pine beetle</name>
    <dbReference type="NCBI Taxonomy" id="77166"/>
    <lineage>
        <taxon>Eukaryota</taxon>
        <taxon>Metazoa</taxon>
        <taxon>Ecdysozoa</taxon>
        <taxon>Arthropoda</taxon>
        <taxon>Hexapoda</taxon>
        <taxon>Insecta</taxon>
        <taxon>Pterygota</taxon>
        <taxon>Neoptera</taxon>
        <taxon>Endopterygota</taxon>
        <taxon>Coleoptera</taxon>
        <taxon>Polyphaga</taxon>
        <taxon>Cucujiformia</taxon>
        <taxon>Curculionidae</taxon>
        <taxon>Scolytinae</taxon>
        <taxon>Dendroctonus</taxon>
    </lineage>
</organism>
<evidence type="ECO:0000259" key="6">
    <source>
        <dbReference type="SMART" id="SM00849"/>
    </source>
</evidence>
<dbReference type="PANTHER" id="PTHR23131">
    <property type="entry name" value="ENDORIBONUCLEASE LACTB2"/>
    <property type="match status" value="1"/>
</dbReference>
<dbReference type="GO" id="GO:0005759">
    <property type="term" value="C:mitochondrial matrix"/>
    <property type="evidence" value="ECO:0007669"/>
    <property type="project" value="TreeGrafter"/>
</dbReference>
<keyword evidence="3" id="KW-0378">Hydrolase</keyword>
<dbReference type="OrthoDB" id="17458at2759"/>
<evidence type="ECO:0000256" key="2">
    <source>
        <dbReference type="ARBA" id="ARBA00022723"/>
    </source>
</evidence>
<reference evidence="7" key="1">
    <citation type="journal article" date="2012" name="Insect Biochem. Mol. Biol.">
        <title>Transcriptome and full-length cDNA resources for the mountain pine beetle, Dendroctonus ponderosae Hopkins, a major insect pest of pine forests.</title>
        <authorList>
            <person name="Keeling C.I."/>
            <person name="Henderson H."/>
            <person name="Li M."/>
            <person name="Yuen M."/>
            <person name="Clark E.L."/>
            <person name="Fraser J.D."/>
            <person name="Huber D.P."/>
            <person name="Liao N.Y."/>
            <person name="Roderick Docking T."/>
            <person name="Birol I."/>
            <person name="Chan S.K."/>
            <person name="Taylor G.A."/>
            <person name="Palmquist D."/>
            <person name="Jones S.J."/>
            <person name="Bohlmann J."/>
        </authorList>
    </citation>
    <scope>NUCLEOTIDE SEQUENCE</scope>
    <source>
        <tissue evidence="7">Midgut and adhering fatbody of emerged adults of both sexes 1</tissue>
    </source>
</reference>
<dbReference type="GO" id="GO:0046872">
    <property type="term" value="F:metal ion binding"/>
    <property type="evidence" value="ECO:0007669"/>
    <property type="project" value="UniProtKB-KW"/>
</dbReference>
<protein>
    <recommendedName>
        <fullName evidence="5">Beta-lactamase-like protein 2 homolog</fullName>
    </recommendedName>
</protein>
<name>J3JVJ9_DENPD</name>
<dbReference type="GO" id="GO:0004521">
    <property type="term" value="F:RNA endonuclease activity"/>
    <property type="evidence" value="ECO:0007669"/>
    <property type="project" value="TreeGrafter"/>
</dbReference>
<keyword evidence="4" id="KW-0862">Zinc</keyword>
<proteinExistence type="evidence at transcript level"/>
<dbReference type="Gene3D" id="3.60.15.10">
    <property type="entry name" value="Ribonuclease Z/Hydroxyacylglutathione hydrolase-like"/>
    <property type="match status" value="1"/>
</dbReference>
<evidence type="ECO:0000256" key="3">
    <source>
        <dbReference type="ARBA" id="ARBA00022801"/>
    </source>
</evidence>
<dbReference type="CDD" id="cd07722">
    <property type="entry name" value="LACTB2-like_MBL-fold"/>
    <property type="match status" value="1"/>
</dbReference>
<evidence type="ECO:0000256" key="1">
    <source>
        <dbReference type="ARBA" id="ARBA00006759"/>
    </source>
</evidence>
<keyword evidence="2" id="KW-0479">Metal-binding</keyword>
<dbReference type="AlphaFoldDB" id="J3JVJ9"/>
<dbReference type="FunFam" id="3.60.15.10:FF:000017">
    <property type="entry name" value="Lactamase beta 2"/>
    <property type="match status" value="1"/>
</dbReference>
<evidence type="ECO:0000256" key="4">
    <source>
        <dbReference type="ARBA" id="ARBA00022833"/>
    </source>
</evidence>
<dbReference type="SMART" id="SM00849">
    <property type="entry name" value="Lactamase_B"/>
    <property type="match status" value="1"/>
</dbReference>
<feature type="domain" description="Metallo-beta-lactamase" evidence="6">
    <location>
        <begin position="30"/>
        <end position="195"/>
    </location>
</feature>
<dbReference type="GO" id="GO:0016787">
    <property type="term" value="F:hydrolase activity"/>
    <property type="evidence" value="ECO:0007669"/>
    <property type="project" value="UniProtKB-KW"/>
</dbReference>
<dbReference type="InterPro" id="IPR047921">
    <property type="entry name" value="LACTB2-like_MBL-fold"/>
</dbReference>
<dbReference type="InterPro" id="IPR001279">
    <property type="entry name" value="Metallo-B-lactamas"/>
</dbReference>
<dbReference type="PANTHER" id="PTHR23131:SF0">
    <property type="entry name" value="ENDORIBONUCLEASE LACTB2"/>
    <property type="match status" value="1"/>
</dbReference>
<evidence type="ECO:0000313" key="7">
    <source>
        <dbReference type="EMBL" id="AEE62229.1"/>
    </source>
</evidence>
<dbReference type="GO" id="GO:0003727">
    <property type="term" value="F:single-stranded RNA binding"/>
    <property type="evidence" value="ECO:0007669"/>
    <property type="project" value="TreeGrafter"/>
</dbReference>
<dbReference type="InterPro" id="IPR036866">
    <property type="entry name" value="RibonucZ/Hydroxyglut_hydro"/>
</dbReference>
<comment type="similarity">
    <text evidence="1">Belongs to the metallo-beta-lactamase superfamily. Glyoxalase II family.</text>
</comment>
<dbReference type="GO" id="GO:0031123">
    <property type="term" value="P:RNA 3'-end processing"/>
    <property type="evidence" value="ECO:0007669"/>
    <property type="project" value="UniProtKB-ARBA"/>
</dbReference>